<evidence type="ECO:0000313" key="1">
    <source>
        <dbReference type="EMBL" id="KDO37772.1"/>
    </source>
</evidence>
<accession>A0A067DFH6</accession>
<sequence>MRSMRGDSITYRPLELVLIKGYGLMAMMCRIISRNGVMKTNRCCVGMEENECPAAPLTKDGLGFEL</sequence>
<evidence type="ECO:0000313" key="2">
    <source>
        <dbReference type="Proteomes" id="UP000027120"/>
    </source>
</evidence>
<organism evidence="1 2">
    <name type="scientific">Citrus sinensis</name>
    <name type="common">Sweet orange</name>
    <name type="synonym">Citrus aurantium var. sinensis</name>
    <dbReference type="NCBI Taxonomy" id="2711"/>
    <lineage>
        <taxon>Eukaryota</taxon>
        <taxon>Viridiplantae</taxon>
        <taxon>Streptophyta</taxon>
        <taxon>Embryophyta</taxon>
        <taxon>Tracheophyta</taxon>
        <taxon>Spermatophyta</taxon>
        <taxon>Magnoliopsida</taxon>
        <taxon>eudicotyledons</taxon>
        <taxon>Gunneridae</taxon>
        <taxon>Pentapetalae</taxon>
        <taxon>rosids</taxon>
        <taxon>malvids</taxon>
        <taxon>Sapindales</taxon>
        <taxon>Rutaceae</taxon>
        <taxon>Aurantioideae</taxon>
        <taxon>Citrus</taxon>
    </lineage>
</organism>
<protein>
    <submittedName>
        <fullName evidence="1">Uncharacterized protein</fullName>
    </submittedName>
</protein>
<dbReference type="Proteomes" id="UP000027120">
    <property type="component" value="Unassembled WGS sequence"/>
</dbReference>
<gene>
    <name evidence="1" type="ORF">CISIN_1g035387mg</name>
</gene>
<proteinExistence type="predicted"/>
<reference evidence="1 2" key="1">
    <citation type="submission" date="2014-04" db="EMBL/GenBank/DDBJ databases">
        <authorList>
            <consortium name="International Citrus Genome Consortium"/>
            <person name="Gmitter F."/>
            <person name="Chen C."/>
            <person name="Farmerie W."/>
            <person name="Harkins T."/>
            <person name="Desany B."/>
            <person name="Mohiuddin M."/>
            <person name="Kodira C."/>
            <person name="Borodovsky M."/>
            <person name="Lomsadze A."/>
            <person name="Burns P."/>
            <person name="Jenkins J."/>
            <person name="Prochnik S."/>
            <person name="Shu S."/>
            <person name="Chapman J."/>
            <person name="Pitluck S."/>
            <person name="Schmutz J."/>
            <person name="Rokhsar D."/>
        </authorList>
    </citation>
    <scope>NUCLEOTIDE SEQUENCE</scope>
</reference>
<name>A0A067DFH6_CITSI</name>
<dbReference type="AlphaFoldDB" id="A0A067DFH6"/>
<keyword evidence="2" id="KW-1185">Reference proteome</keyword>
<dbReference type="EMBL" id="KK789673">
    <property type="protein sequence ID" value="KDO37772.1"/>
    <property type="molecule type" value="Genomic_DNA"/>
</dbReference>